<organism evidence="5 6">
    <name type="scientific">Phocaeicola vulgatus str. 3975 RP4</name>
    <dbReference type="NCBI Taxonomy" id="1339352"/>
    <lineage>
        <taxon>Bacteria</taxon>
        <taxon>Pseudomonadati</taxon>
        <taxon>Bacteroidota</taxon>
        <taxon>Bacteroidia</taxon>
        <taxon>Bacteroidales</taxon>
        <taxon>Bacteroidaceae</taxon>
        <taxon>Phocaeicola</taxon>
    </lineage>
</organism>
<dbReference type="GO" id="GO:0008374">
    <property type="term" value="F:O-acyltransferase activity"/>
    <property type="evidence" value="ECO:0007669"/>
    <property type="project" value="TreeGrafter"/>
</dbReference>
<dbReference type="RefSeq" id="WP_007562291.1">
    <property type="nucleotide sequence ID" value="NZ_JNHM01000174.1"/>
</dbReference>
<dbReference type="AlphaFoldDB" id="A0A069S1B5"/>
<dbReference type="EMBL" id="JNHM01000174">
    <property type="protein sequence ID" value="KDS43603.1"/>
    <property type="molecule type" value="Genomic_DNA"/>
</dbReference>
<dbReference type="Proteomes" id="UP000027661">
    <property type="component" value="Unassembled WGS sequence"/>
</dbReference>
<dbReference type="GeneID" id="43185384"/>
<keyword evidence="2 5" id="KW-0808">Transferase</keyword>
<dbReference type="PANTHER" id="PTHR23416">
    <property type="entry name" value="SIALIC ACID SYNTHASE-RELATED"/>
    <property type="match status" value="1"/>
</dbReference>
<evidence type="ECO:0000256" key="2">
    <source>
        <dbReference type="ARBA" id="ARBA00022679"/>
    </source>
</evidence>
<evidence type="ECO:0000313" key="6">
    <source>
        <dbReference type="Proteomes" id="UP000027661"/>
    </source>
</evidence>
<dbReference type="InterPro" id="IPR051159">
    <property type="entry name" value="Hexapeptide_acetyltransf"/>
</dbReference>
<keyword evidence="3" id="KW-0677">Repeat</keyword>
<proteinExistence type="inferred from homology"/>
<protein>
    <submittedName>
        <fullName evidence="5">Bacterial transferase hexapeptide family protein</fullName>
    </submittedName>
</protein>
<comment type="similarity">
    <text evidence="1">Belongs to the transferase hexapeptide repeat family.</text>
</comment>
<dbReference type="InterPro" id="IPR001451">
    <property type="entry name" value="Hexapep"/>
</dbReference>
<comment type="caution">
    <text evidence="5">The sequence shown here is derived from an EMBL/GenBank/DDBJ whole genome shotgun (WGS) entry which is preliminary data.</text>
</comment>
<dbReference type="InterPro" id="IPR018357">
    <property type="entry name" value="Hexapep_transf_CS"/>
</dbReference>
<evidence type="ECO:0000256" key="1">
    <source>
        <dbReference type="ARBA" id="ARBA00007274"/>
    </source>
</evidence>
<evidence type="ECO:0000313" key="5">
    <source>
        <dbReference type="EMBL" id="KDS43603.1"/>
    </source>
</evidence>
<dbReference type="PATRIC" id="fig|1339352.3.peg.4114"/>
<dbReference type="SUPFAM" id="SSF51161">
    <property type="entry name" value="Trimeric LpxA-like enzymes"/>
    <property type="match status" value="1"/>
</dbReference>
<accession>A0A069S1B5</accession>
<dbReference type="Pfam" id="PF00132">
    <property type="entry name" value="Hexapep"/>
    <property type="match status" value="1"/>
</dbReference>
<name>A0A069S1B5_PHOVU</name>
<dbReference type="Gene3D" id="2.160.10.10">
    <property type="entry name" value="Hexapeptide repeat proteins"/>
    <property type="match status" value="1"/>
</dbReference>
<reference evidence="5 6" key="1">
    <citation type="submission" date="2014-04" db="EMBL/GenBank/DDBJ databases">
        <authorList>
            <person name="Sears C."/>
            <person name="Carroll K."/>
            <person name="Sack B.R."/>
            <person name="Qadri F."/>
            <person name="Myers L.L."/>
            <person name="Chung G.-T."/>
            <person name="Escheverria P."/>
            <person name="Fraser C.M."/>
            <person name="Sadzewicz L."/>
            <person name="Shefchek K.A."/>
            <person name="Tallon L."/>
            <person name="Das S.P."/>
            <person name="Daugherty S."/>
            <person name="Mongodin E.F."/>
        </authorList>
    </citation>
    <scope>NUCLEOTIDE SEQUENCE [LARGE SCALE GENOMIC DNA]</scope>
    <source>
        <strain evidence="5 6">3975 RP4</strain>
    </source>
</reference>
<evidence type="ECO:0000256" key="4">
    <source>
        <dbReference type="ARBA" id="ARBA00023315"/>
    </source>
</evidence>
<evidence type="ECO:0000256" key="3">
    <source>
        <dbReference type="ARBA" id="ARBA00022737"/>
    </source>
</evidence>
<dbReference type="PROSITE" id="PS00101">
    <property type="entry name" value="HEXAPEP_TRANSFERASES"/>
    <property type="match status" value="1"/>
</dbReference>
<gene>
    <name evidence="5" type="ORF">M099_4403</name>
</gene>
<dbReference type="PANTHER" id="PTHR23416:SF23">
    <property type="entry name" value="ACETYLTRANSFERASE C18B11.09C-RELATED"/>
    <property type="match status" value="1"/>
</dbReference>
<dbReference type="InterPro" id="IPR011004">
    <property type="entry name" value="Trimer_LpxA-like_sf"/>
</dbReference>
<keyword evidence="4" id="KW-0012">Acyltransferase</keyword>
<sequence length="181" mass="19763">MENKTEEIRIDVSRQTAEELALAKEHAQLVFRLNHTMPMTEEYDTLLHRIFPDMGAGSVVNTPLTAVRPHCVKIGRNVVVMNGCLMMAAGGIIIDDEAQIAANVQLISNNHDLDNRQVITCRPVHIGRRTWIGAGATILPGVTIGENSVVGAGSVVTRDVEPDTIVAGNPARVIRRIEKKQ</sequence>